<evidence type="ECO:0000256" key="13">
    <source>
        <dbReference type="SAM" id="Phobius"/>
    </source>
</evidence>
<keyword evidence="4 13" id="KW-0812">Transmembrane</keyword>
<evidence type="ECO:0000256" key="4">
    <source>
        <dbReference type="ARBA" id="ARBA00022692"/>
    </source>
</evidence>
<evidence type="ECO:0000256" key="2">
    <source>
        <dbReference type="ARBA" id="ARBA00022448"/>
    </source>
</evidence>
<name>A0A3M7RWF2_BRAPC</name>
<keyword evidence="8" id="KW-0406">Ion transport</keyword>
<feature type="compositionally biased region" description="Polar residues" evidence="12">
    <location>
        <begin position="668"/>
        <end position="683"/>
    </location>
</feature>
<keyword evidence="7 13" id="KW-1133">Transmembrane helix</keyword>
<keyword evidence="10 15" id="KW-0407">Ion channel</keyword>
<dbReference type="PROSITE" id="PS51201">
    <property type="entry name" value="RCK_N"/>
    <property type="match status" value="2"/>
</dbReference>
<protein>
    <submittedName>
        <fullName evidence="15">Potassium channel subfamily T member 2 isoform X1</fullName>
    </submittedName>
</protein>
<dbReference type="PANTHER" id="PTHR10027">
    <property type="entry name" value="CALCIUM-ACTIVATED POTASSIUM CHANNEL ALPHA CHAIN"/>
    <property type="match status" value="1"/>
</dbReference>
<keyword evidence="16" id="KW-1185">Reference proteome</keyword>
<feature type="domain" description="RCK N-terminal" evidence="14">
    <location>
        <begin position="309"/>
        <end position="444"/>
    </location>
</feature>
<dbReference type="InterPro" id="IPR036291">
    <property type="entry name" value="NAD(P)-bd_dom_sf"/>
</dbReference>
<evidence type="ECO:0000313" key="16">
    <source>
        <dbReference type="Proteomes" id="UP000276133"/>
    </source>
</evidence>
<evidence type="ECO:0000256" key="1">
    <source>
        <dbReference type="ARBA" id="ARBA00004651"/>
    </source>
</evidence>
<proteinExistence type="predicted"/>
<dbReference type="FunFam" id="3.40.50.720:FF:000011">
    <property type="entry name" value="Potassium channel subfamily T member 1"/>
    <property type="match status" value="1"/>
</dbReference>
<accession>A0A3M7RWF2</accession>
<dbReference type="FunFam" id="1.10.287.70:FF:000058">
    <property type="entry name" value="Potassium sodium-activated channel subfamily T member 2"/>
    <property type="match status" value="1"/>
</dbReference>
<sequence length="1195" mass="136837">MRIHCQKLRYASDKTFKEKLEIWFIKDHSKAIKFRIFNLILKVLACVLYVLEVVMDPNAPDYTFLTSYKLISNPIPSFEFFDQNLTDPSSLSDSNTIDWNNIFFVKRDPIIRNIQLAIAIYGLCETIFYFYLCYNGNFLDRIKDIFLFIELITTIPWIIEFCVPRAKGIYIPVFLNCWLLKRLLNYIFRDFNNINIKHHNSVIGQHLISLGTLFSCLIFTSSCGFHHLQRANPKKAISLFDSLYYIIITFSTVGYGDITPSAWPAKLFMGLMIIVALVVVPTQLEHLASLWFERQNLGASYSNHRAAHERHIVVCSTALQYDLIFDFLNEFYAHRKNQSIHTILLSSSEIDIQLRSLLHTPLWKQRVFYIHGSALRDNDLERAKVHQAKAVFIIASRGIDKDLADQHSILRSWAIKDFAPQTPQFVQLFRPENKINIKFAEYLVCEDEFKYALLANNCLCPGISTLITLLLHKSTNTHTKEENDLDNWNEHYSRLAGNEIHSIIAENSKFFQGFIGKSFAEASFTAHKKYNVCLIGVAKARPRISVVSSKQHLSTNIIKHDDHTKPSNNLQSNNFFNKYILLNPGPNYEIEPHDTCFYISLVKEENYNWKAARVKLFAVEDLCQTLLVSGPDLTMRRKANEKSNEENSDQTYNVLEAHAEEFLDAPEYQTNGDESSDTNQSTMIPPKTDEDQDSKNIELIIGKPPNPLYIGCNPTLCKLLKYPSHLCCLELNRQCAHKTFNQASDYKWKNKSILVVAEYATNGLFNFILPLRAQVRSIMFLKPIVLLLENPPTIEFLESISCFPLVYWIQGSINNISTILKAGIMDSDTVVVVSPEKNTHINDDSLTDCSNIVSVQNLYRLFPKIKVVAELTKASNIRFMKFRAKEAIKDTSSNMAYMFRIPFASGNVFSASMIDTLLYQTFGKPYLIELLRLLIGISQTPGSGNLTSIPLTEEDMWLKTYGNLYKKLTTSTGEIPIGLYRTQSQTSKYIRVSSKQDIHQMIVLKMNKLGIDPEKYANFEDQSEKFSYVLINPNCDVFLKPGDIVYLLKPGASNPLNKNTNSESATKLPGQISIKSHNLYDIDEENPEESIDFLESFSLPTSMHSINEPWEDSCTVNNATKKRFSLDNLYRNNMTNLKNSKYTNSYGCNQVSPHQTILELDELKLVDRLNSKNLMTNLESNGKIKSKLISNNNEI</sequence>
<dbReference type="SUPFAM" id="SSF81324">
    <property type="entry name" value="Voltage-gated potassium channels"/>
    <property type="match status" value="1"/>
</dbReference>
<evidence type="ECO:0000313" key="15">
    <source>
        <dbReference type="EMBL" id="RNA27846.1"/>
    </source>
</evidence>
<dbReference type="Pfam" id="PF22614">
    <property type="entry name" value="Slo-like_RCK"/>
    <property type="match status" value="2"/>
</dbReference>
<dbReference type="STRING" id="10195.A0A3M7RWF2"/>
<evidence type="ECO:0000256" key="5">
    <source>
        <dbReference type="ARBA" id="ARBA00022826"/>
    </source>
</evidence>
<feature type="domain" description="RCK N-terminal" evidence="14">
    <location>
        <begin position="750"/>
        <end position="893"/>
    </location>
</feature>
<evidence type="ECO:0000256" key="7">
    <source>
        <dbReference type="ARBA" id="ARBA00022989"/>
    </source>
</evidence>
<dbReference type="AlphaFoldDB" id="A0A3M7RWF2"/>
<comment type="catalytic activity">
    <reaction evidence="11">
        <text>K(+)(in) = K(+)(out)</text>
        <dbReference type="Rhea" id="RHEA:29463"/>
        <dbReference type="ChEBI" id="CHEBI:29103"/>
    </reaction>
</comment>
<evidence type="ECO:0000256" key="11">
    <source>
        <dbReference type="ARBA" id="ARBA00034430"/>
    </source>
</evidence>
<feature type="transmembrane region" description="Helical" evidence="13">
    <location>
        <begin position="114"/>
        <end position="133"/>
    </location>
</feature>
<dbReference type="PANTHER" id="PTHR10027:SF10">
    <property type="entry name" value="SLOWPOKE 2, ISOFORM D"/>
    <property type="match status" value="1"/>
</dbReference>
<feature type="transmembrane region" description="Helical" evidence="13">
    <location>
        <begin position="208"/>
        <end position="229"/>
    </location>
</feature>
<dbReference type="SUPFAM" id="SSF51735">
    <property type="entry name" value="NAD(P)-binding Rossmann-fold domains"/>
    <property type="match status" value="1"/>
</dbReference>
<dbReference type="InterPro" id="IPR013099">
    <property type="entry name" value="K_chnl_dom"/>
</dbReference>
<organism evidence="15 16">
    <name type="scientific">Brachionus plicatilis</name>
    <name type="common">Marine rotifer</name>
    <name type="synonym">Brachionus muelleri</name>
    <dbReference type="NCBI Taxonomy" id="10195"/>
    <lineage>
        <taxon>Eukaryota</taxon>
        <taxon>Metazoa</taxon>
        <taxon>Spiralia</taxon>
        <taxon>Gnathifera</taxon>
        <taxon>Rotifera</taxon>
        <taxon>Eurotatoria</taxon>
        <taxon>Monogononta</taxon>
        <taxon>Pseudotrocha</taxon>
        <taxon>Ploima</taxon>
        <taxon>Brachionidae</taxon>
        <taxon>Brachionus</taxon>
    </lineage>
</organism>
<evidence type="ECO:0000256" key="9">
    <source>
        <dbReference type="ARBA" id="ARBA00023136"/>
    </source>
</evidence>
<gene>
    <name evidence="15" type="ORF">BpHYR1_043801</name>
</gene>
<keyword evidence="3" id="KW-0633">Potassium transport</keyword>
<comment type="subcellular location">
    <subcellularLocation>
        <location evidence="1">Cell membrane</location>
        <topology evidence="1">Multi-pass membrane protein</topology>
    </subcellularLocation>
</comment>
<dbReference type="Gene3D" id="3.40.50.720">
    <property type="entry name" value="NAD(P)-binding Rossmann-like Domain"/>
    <property type="match status" value="2"/>
</dbReference>
<evidence type="ECO:0000256" key="8">
    <source>
        <dbReference type="ARBA" id="ARBA00023065"/>
    </source>
</evidence>
<dbReference type="InterPro" id="IPR003148">
    <property type="entry name" value="RCK_N"/>
</dbReference>
<dbReference type="Proteomes" id="UP000276133">
    <property type="component" value="Unassembled WGS sequence"/>
</dbReference>
<reference evidence="15 16" key="1">
    <citation type="journal article" date="2018" name="Sci. Rep.">
        <title>Genomic signatures of local adaptation to the degree of environmental predictability in rotifers.</title>
        <authorList>
            <person name="Franch-Gras L."/>
            <person name="Hahn C."/>
            <person name="Garcia-Roger E.M."/>
            <person name="Carmona M.J."/>
            <person name="Serra M."/>
            <person name="Gomez A."/>
        </authorList>
    </citation>
    <scope>NUCLEOTIDE SEQUENCE [LARGE SCALE GENOMIC DNA]</scope>
    <source>
        <strain evidence="15">HYR1</strain>
    </source>
</reference>
<keyword evidence="9 13" id="KW-0472">Membrane</keyword>
<dbReference type="GO" id="GO:0005886">
    <property type="term" value="C:plasma membrane"/>
    <property type="evidence" value="ECO:0007669"/>
    <property type="project" value="UniProtKB-SubCell"/>
</dbReference>
<evidence type="ECO:0000256" key="12">
    <source>
        <dbReference type="SAM" id="MobiDB-lite"/>
    </source>
</evidence>
<dbReference type="FunFam" id="3.40.50.720:FF:000034">
    <property type="entry name" value="Potassium channel subfamily T member 1"/>
    <property type="match status" value="1"/>
</dbReference>
<evidence type="ECO:0000259" key="14">
    <source>
        <dbReference type="PROSITE" id="PS51201"/>
    </source>
</evidence>
<evidence type="ECO:0000256" key="10">
    <source>
        <dbReference type="ARBA" id="ARBA00023303"/>
    </source>
</evidence>
<feature type="region of interest" description="Disordered" evidence="12">
    <location>
        <begin position="668"/>
        <end position="691"/>
    </location>
</feature>
<dbReference type="GO" id="GO:0005228">
    <property type="term" value="F:intracellular sodium-activated potassium channel activity"/>
    <property type="evidence" value="ECO:0007669"/>
    <property type="project" value="TreeGrafter"/>
</dbReference>
<dbReference type="InterPro" id="IPR047871">
    <property type="entry name" value="K_chnl_Slo-like"/>
</dbReference>
<keyword evidence="2" id="KW-0813">Transport</keyword>
<dbReference type="InterPro" id="IPR003929">
    <property type="entry name" value="K_chnl_BK_asu"/>
</dbReference>
<keyword evidence="6" id="KW-0630">Potassium</keyword>
<dbReference type="OrthoDB" id="257992at2759"/>
<evidence type="ECO:0000256" key="6">
    <source>
        <dbReference type="ARBA" id="ARBA00022958"/>
    </source>
</evidence>
<feature type="transmembrane region" description="Helical" evidence="13">
    <location>
        <begin position="36"/>
        <end position="55"/>
    </location>
</feature>
<feature type="transmembrane region" description="Helical" evidence="13">
    <location>
        <begin position="145"/>
        <end position="163"/>
    </location>
</feature>
<feature type="transmembrane region" description="Helical" evidence="13">
    <location>
        <begin position="235"/>
        <end position="255"/>
    </location>
</feature>
<dbReference type="Gene3D" id="1.10.287.70">
    <property type="match status" value="1"/>
</dbReference>
<evidence type="ECO:0000256" key="3">
    <source>
        <dbReference type="ARBA" id="ARBA00022538"/>
    </source>
</evidence>
<dbReference type="Pfam" id="PF03493">
    <property type="entry name" value="BK_channel_a"/>
    <property type="match status" value="1"/>
</dbReference>
<dbReference type="Pfam" id="PF07885">
    <property type="entry name" value="Ion_trans_2"/>
    <property type="match status" value="1"/>
</dbReference>
<dbReference type="GO" id="GO:0015271">
    <property type="term" value="F:outward rectifier potassium channel activity"/>
    <property type="evidence" value="ECO:0007669"/>
    <property type="project" value="TreeGrafter"/>
</dbReference>
<comment type="caution">
    <text evidence="15">The sequence shown here is derived from an EMBL/GenBank/DDBJ whole genome shotgun (WGS) entry which is preliminary data.</text>
</comment>
<dbReference type="EMBL" id="REGN01002483">
    <property type="protein sequence ID" value="RNA27846.1"/>
    <property type="molecule type" value="Genomic_DNA"/>
</dbReference>
<keyword evidence="5" id="KW-0631">Potassium channel</keyword>